<gene>
    <name evidence="1" type="ORF">ATANTOWER_027082</name>
</gene>
<protein>
    <submittedName>
        <fullName evidence="1">Uncharacterized protein</fullName>
    </submittedName>
</protein>
<accession>A0ABU7CL36</accession>
<keyword evidence="2" id="KW-1185">Reference proteome</keyword>
<name>A0ABU7CL36_9TELE</name>
<proteinExistence type="predicted"/>
<sequence>MENQKEGCGHCFSLLIASEYICMSSSILFINDTGNILNQTLGKEACLVNNSMICKFVLGNKIIFNTNGFCDKKPNFKKRRCFCEKLSGQCFVFSYSFISKETDF</sequence>
<dbReference type="Proteomes" id="UP001345963">
    <property type="component" value="Unassembled WGS sequence"/>
</dbReference>
<organism evidence="1 2">
    <name type="scientific">Ataeniobius toweri</name>
    <dbReference type="NCBI Taxonomy" id="208326"/>
    <lineage>
        <taxon>Eukaryota</taxon>
        <taxon>Metazoa</taxon>
        <taxon>Chordata</taxon>
        <taxon>Craniata</taxon>
        <taxon>Vertebrata</taxon>
        <taxon>Euteleostomi</taxon>
        <taxon>Actinopterygii</taxon>
        <taxon>Neopterygii</taxon>
        <taxon>Teleostei</taxon>
        <taxon>Neoteleostei</taxon>
        <taxon>Acanthomorphata</taxon>
        <taxon>Ovalentaria</taxon>
        <taxon>Atherinomorphae</taxon>
        <taxon>Cyprinodontiformes</taxon>
        <taxon>Goodeidae</taxon>
        <taxon>Ataeniobius</taxon>
    </lineage>
</organism>
<comment type="caution">
    <text evidence="1">The sequence shown here is derived from an EMBL/GenBank/DDBJ whole genome shotgun (WGS) entry which is preliminary data.</text>
</comment>
<dbReference type="EMBL" id="JAHUTI010095055">
    <property type="protein sequence ID" value="MED6262831.1"/>
    <property type="molecule type" value="Genomic_DNA"/>
</dbReference>
<reference evidence="1 2" key="1">
    <citation type="submission" date="2021-07" db="EMBL/GenBank/DDBJ databases">
        <authorList>
            <person name="Palmer J.M."/>
        </authorList>
    </citation>
    <scope>NUCLEOTIDE SEQUENCE [LARGE SCALE GENOMIC DNA]</scope>
    <source>
        <strain evidence="1 2">AT_MEX2019</strain>
        <tissue evidence="1">Muscle</tissue>
    </source>
</reference>
<evidence type="ECO:0000313" key="2">
    <source>
        <dbReference type="Proteomes" id="UP001345963"/>
    </source>
</evidence>
<evidence type="ECO:0000313" key="1">
    <source>
        <dbReference type="EMBL" id="MED6262831.1"/>
    </source>
</evidence>